<feature type="transmembrane region" description="Helical" evidence="1">
    <location>
        <begin position="99"/>
        <end position="116"/>
    </location>
</feature>
<feature type="transmembrane region" description="Helical" evidence="1">
    <location>
        <begin position="21"/>
        <end position="43"/>
    </location>
</feature>
<dbReference type="AlphaFoldDB" id="A0A1G4TQ44"/>
<dbReference type="EMBL" id="FMTS01000010">
    <property type="protein sequence ID" value="SCW82895.1"/>
    <property type="molecule type" value="Genomic_DNA"/>
</dbReference>
<evidence type="ECO:0000256" key="1">
    <source>
        <dbReference type="SAM" id="Phobius"/>
    </source>
</evidence>
<dbReference type="InterPro" id="IPR010699">
    <property type="entry name" value="DUF1275"/>
</dbReference>
<feature type="transmembrane region" description="Helical" evidence="1">
    <location>
        <begin position="63"/>
        <end position="87"/>
    </location>
</feature>
<dbReference type="PANTHER" id="PTHR37314:SF4">
    <property type="entry name" value="UPF0700 TRANSMEMBRANE PROTEIN YOAK"/>
    <property type="match status" value="1"/>
</dbReference>
<evidence type="ECO:0000313" key="2">
    <source>
        <dbReference type="EMBL" id="SCW82895.1"/>
    </source>
</evidence>
<dbReference type="OrthoDB" id="270162at2"/>
<organism evidence="2 3">
    <name type="scientific">Asticcacaulis taihuensis</name>
    <dbReference type="NCBI Taxonomy" id="260084"/>
    <lineage>
        <taxon>Bacteria</taxon>
        <taxon>Pseudomonadati</taxon>
        <taxon>Pseudomonadota</taxon>
        <taxon>Alphaproteobacteria</taxon>
        <taxon>Caulobacterales</taxon>
        <taxon>Caulobacteraceae</taxon>
        <taxon>Asticcacaulis</taxon>
    </lineage>
</organism>
<dbReference type="STRING" id="260084.SAMN02927928_0035"/>
<dbReference type="Proteomes" id="UP000199150">
    <property type="component" value="Unassembled WGS sequence"/>
</dbReference>
<keyword evidence="1" id="KW-1133">Transmembrane helix</keyword>
<keyword evidence="1" id="KW-0472">Membrane</keyword>
<proteinExistence type="predicted"/>
<dbReference type="Pfam" id="PF06912">
    <property type="entry name" value="DUF1275"/>
    <property type="match status" value="1"/>
</dbReference>
<evidence type="ECO:0000313" key="3">
    <source>
        <dbReference type="Proteomes" id="UP000199150"/>
    </source>
</evidence>
<gene>
    <name evidence="2" type="ORF">SAMN02927928_0035</name>
</gene>
<dbReference type="PANTHER" id="PTHR37314">
    <property type="entry name" value="SLR0142 PROTEIN"/>
    <property type="match status" value="1"/>
</dbReference>
<keyword evidence="1" id="KW-0812">Transmembrane</keyword>
<accession>A0A1G4TQ44</accession>
<protein>
    <submittedName>
        <fullName evidence="2">Uncharacterized membrane protein YoaK, UPF0700 family</fullName>
    </submittedName>
</protein>
<keyword evidence="3" id="KW-1185">Reference proteome</keyword>
<feature type="transmembrane region" description="Helical" evidence="1">
    <location>
        <begin position="182"/>
        <end position="199"/>
    </location>
</feature>
<feature type="transmembrane region" description="Helical" evidence="1">
    <location>
        <begin position="205"/>
        <end position="227"/>
    </location>
</feature>
<feature type="transmembrane region" description="Helical" evidence="1">
    <location>
        <begin position="122"/>
        <end position="138"/>
    </location>
</feature>
<name>A0A1G4TQ44_9CAUL</name>
<dbReference type="RefSeq" id="WP_090650744.1">
    <property type="nucleotide sequence ID" value="NZ_CBCRYE010000008.1"/>
</dbReference>
<reference evidence="3" key="1">
    <citation type="submission" date="2016-10" db="EMBL/GenBank/DDBJ databases">
        <authorList>
            <person name="Varghese N."/>
            <person name="Submissions S."/>
        </authorList>
    </citation>
    <scope>NUCLEOTIDE SEQUENCE [LARGE SCALE GENOMIC DNA]</scope>
    <source>
        <strain evidence="3">CGMCC 1.3431</strain>
    </source>
</reference>
<sequence length="239" mass="25939">MVPALRQMSGRHRTETGDERLGTLLAFVAGAINAGGFLAVGYYTSHMSGIVSSIADFLVLHRWTAALISVLSVFSFFSGAVTSSLLINWARRRGLHSEFALTLMLEAVLLLLFGLLARDVQVTVALLCFTMGLQNSLITKISHAEIRTTHVTGIVTDLGIECGRFLFERTTHTEARFHLKKVILLSRLLAGFLAGGLVGATVFNWAGFVTVLPFAFLLAVIAAGPVWDDVSQRFRGKSS</sequence>